<dbReference type="CDD" id="cd00067">
    <property type="entry name" value="GAL4"/>
    <property type="match status" value="1"/>
</dbReference>
<dbReference type="eggNOG" id="ENOG502QPVP">
    <property type="taxonomic scope" value="Eukaryota"/>
</dbReference>
<dbReference type="GO" id="GO:0008270">
    <property type="term" value="F:zinc ion binding"/>
    <property type="evidence" value="ECO:0007669"/>
    <property type="project" value="InterPro"/>
</dbReference>
<protein>
    <recommendedName>
        <fullName evidence="9">Zn(2)-C6 fungal-type domain-containing protein</fullName>
    </recommendedName>
</protein>
<dbReference type="PANTHER" id="PTHR31845:SF21">
    <property type="entry name" value="REGULATORY PROTEIN LEU3"/>
    <property type="match status" value="1"/>
</dbReference>
<dbReference type="PROSITE" id="PS50048">
    <property type="entry name" value="ZN2_CY6_FUNGAL_2"/>
    <property type="match status" value="1"/>
</dbReference>
<keyword evidence="4" id="KW-0805">Transcription regulation</keyword>
<evidence type="ECO:0000256" key="2">
    <source>
        <dbReference type="ARBA" id="ARBA00022723"/>
    </source>
</evidence>
<evidence type="ECO:0000256" key="7">
    <source>
        <dbReference type="ARBA" id="ARBA00023242"/>
    </source>
</evidence>
<dbReference type="Gene3D" id="4.10.240.10">
    <property type="entry name" value="Zn(2)-C6 fungal-type DNA-binding domain"/>
    <property type="match status" value="1"/>
</dbReference>
<evidence type="ECO:0000259" key="9">
    <source>
        <dbReference type="PROSITE" id="PS50048"/>
    </source>
</evidence>
<evidence type="ECO:0000256" key="4">
    <source>
        <dbReference type="ARBA" id="ARBA00023015"/>
    </source>
</evidence>
<dbReference type="HOGENOM" id="CLU_1129047_0_0_1"/>
<keyword evidence="6" id="KW-0804">Transcription</keyword>
<dbReference type="InterPro" id="IPR051089">
    <property type="entry name" value="prtT"/>
</dbReference>
<evidence type="ECO:0000313" key="10">
    <source>
        <dbReference type="EMBL" id="ERF76851.1"/>
    </source>
</evidence>
<evidence type="ECO:0000256" key="6">
    <source>
        <dbReference type="ARBA" id="ARBA00023163"/>
    </source>
</evidence>
<dbReference type="FunFam" id="4.10.240.10:FF:000003">
    <property type="entry name" value="C6 transcription factor (Leu3)"/>
    <property type="match status" value="1"/>
</dbReference>
<name>U1GXJ8_ENDPU</name>
<sequence>MCDSGPLTRPTGLGISPTLDPTPACDIGPSINLPTVAGAGSGAGGGGSGHTSRPSVNSRPPTTESRKRNSLIAGLDNSPGSVDSAEFDGTESGQQQEEERRHPIKRACNECRQQKLRCDVVQDPFTICSRCRRLNLSCKVQENFKRVGKRSRNAEMEREIVKLRKQLAEQSTPTTINGLTTPNATQAATYASEDQYGANEAAVEGLMVLSGGLNTLKRIEDVLVPQDCVAELFNTQVFHRVVDVDS</sequence>
<dbReference type="GO" id="GO:0005634">
    <property type="term" value="C:nucleus"/>
    <property type="evidence" value="ECO:0007669"/>
    <property type="project" value="UniProtKB-SubCell"/>
</dbReference>
<dbReference type="EMBL" id="KE720688">
    <property type="protein sequence ID" value="ERF76851.1"/>
    <property type="molecule type" value="Genomic_DNA"/>
</dbReference>
<gene>
    <name evidence="10" type="ORF">EPUS_07641</name>
</gene>
<evidence type="ECO:0000256" key="1">
    <source>
        <dbReference type="ARBA" id="ARBA00004123"/>
    </source>
</evidence>
<keyword evidence="3" id="KW-0862">Zinc</keyword>
<evidence type="ECO:0000313" key="11">
    <source>
        <dbReference type="Proteomes" id="UP000019373"/>
    </source>
</evidence>
<feature type="region of interest" description="Disordered" evidence="8">
    <location>
        <begin position="1"/>
        <end position="101"/>
    </location>
</feature>
<dbReference type="GeneID" id="19242522"/>
<dbReference type="InterPro" id="IPR036864">
    <property type="entry name" value="Zn2-C6_fun-type_DNA-bd_sf"/>
</dbReference>
<dbReference type="SUPFAM" id="SSF57701">
    <property type="entry name" value="Zn2/Cys6 DNA-binding domain"/>
    <property type="match status" value="1"/>
</dbReference>
<feature type="domain" description="Zn(2)-C6 fungal-type" evidence="9">
    <location>
        <begin position="107"/>
        <end position="140"/>
    </location>
</feature>
<dbReference type="PROSITE" id="PS00463">
    <property type="entry name" value="ZN2_CY6_FUNGAL_1"/>
    <property type="match status" value="1"/>
</dbReference>
<evidence type="ECO:0000256" key="3">
    <source>
        <dbReference type="ARBA" id="ARBA00022833"/>
    </source>
</evidence>
<dbReference type="InterPro" id="IPR001138">
    <property type="entry name" value="Zn2Cys6_DnaBD"/>
</dbReference>
<feature type="compositionally biased region" description="Gly residues" evidence="8">
    <location>
        <begin position="39"/>
        <end position="49"/>
    </location>
</feature>
<reference evidence="11" key="1">
    <citation type="journal article" date="2014" name="BMC Genomics">
        <title>Genome characteristics reveal the impact of lichenization on lichen-forming fungus Endocarpon pusillum Hedwig (Verrucariales, Ascomycota).</title>
        <authorList>
            <person name="Wang Y.-Y."/>
            <person name="Liu B."/>
            <person name="Zhang X.-Y."/>
            <person name="Zhou Q.-M."/>
            <person name="Zhang T."/>
            <person name="Li H."/>
            <person name="Yu Y.-F."/>
            <person name="Zhang X.-L."/>
            <person name="Hao X.-Y."/>
            <person name="Wang M."/>
            <person name="Wang L."/>
            <person name="Wei J.-C."/>
        </authorList>
    </citation>
    <scope>NUCLEOTIDE SEQUENCE [LARGE SCALE GENOMIC DNA]</scope>
    <source>
        <strain evidence="11">Z07020 / HMAS-L-300199</strain>
    </source>
</reference>
<dbReference type="GO" id="GO:0000976">
    <property type="term" value="F:transcription cis-regulatory region binding"/>
    <property type="evidence" value="ECO:0007669"/>
    <property type="project" value="TreeGrafter"/>
</dbReference>
<feature type="compositionally biased region" description="Polar residues" evidence="8">
    <location>
        <begin position="50"/>
        <end position="63"/>
    </location>
</feature>
<dbReference type="SMART" id="SM00066">
    <property type="entry name" value="GAL4"/>
    <property type="match status" value="1"/>
</dbReference>
<evidence type="ECO:0000256" key="8">
    <source>
        <dbReference type="SAM" id="MobiDB-lite"/>
    </source>
</evidence>
<keyword evidence="5" id="KW-0238">DNA-binding</keyword>
<keyword evidence="7" id="KW-0539">Nucleus</keyword>
<dbReference type="PANTHER" id="PTHR31845">
    <property type="entry name" value="FINGER DOMAIN PROTEIN, PUTATIVE-RELATED"/>
    <property type="match status" value="1"/>
</dbReference>
<dbReference type="Proteomes" id="UP000019373">
    <property type="component" value="Unassembled WGS sequence"/>
</dbReference>
<dbReference type="Pfam" id="PF00172">
    <property type="entry name" value="Zn_clus"/>
    <property type="match status" value="1"/>
</dbReference>
<organism evidence="10 11">
    <name type="scientific">Endocarpon pusillum (strain Z07020 / HMAS-L-300199)</name>
    <name type="common">Lichen-forming fungus</name>
    <dbReference type="NCBI Taxonomy" id="1263415"/>
    <lineage>
        <taxon>Eukaryota</taxon>
        <taxon>Fungi</taxon>
        <taxon>Dikarya</taxon>
        <taxon>Ascomycota</taxon>
        <taxon>Pezizomycotina</taxon>
        <taxon>Eurotiomycetes</taxon>
        <taxon>Chaetothyriomycetidae</taxon>
        <taxon>Verrucariales</taxon>
        <taxon>Verrucariaceae</taxon>
        <taxon>Endocarpon</taxon>
    </lineage>
</organism>
<comment type="subcellular location">
    <subcellularLocation>
        <location evidence="1">Nucleus</location>
    </subcellularLocation>
</comment>
<keyword evidence="2" id="KW-0479">Metal-binding</keyword>
<proteinExistence type="predicted"/>
<dbReference type="OrthoDB" id="4199269at2759"/>
<dbReference type="GO" id="GO:0001216">
    <property type="term" value="F:DNA-binding transcription activator activity"/>
    <property type="evidence" value="ECO:0007669"/>
    <property type="project" value="UniProtKB-ARBA"/>
</dbReference>
<keyword evidence="11" id="KW-1185">Reference proteome</keyword>
<dbReference type="AlphaFoldDB" id="U1GXJ8"/>
<evidence type="ECO:0000256" key="5">
    <source>
        <dbReference type="ARBA" id="ARBA00023125"/>
    </source>
</evidence>
<accession>U1GXJ8</accession>
<dbReference type="RefSeq" id="XP_007785821.1">
    <property type="nucleotide sequence ID" value="XM_007787631.1"/>
</dbReference>
<dbReference type="GO" id="GO:0000981">
    <property type="term" value="F:DNA-binding transcription factor activity, RNA polymerase II-specific"/>
    <property type="evidence" value="ECO:0007669"/>
    <property type="project" value="InterPro"/>
</dbReference>